<dbReference type="InterPro" id="IPR002516">
    <property type="entry name" value="Glyco_trans_11"/>
</dbReference>
<evidence type="ECO:0000256" key="1">
    <source>
        <dbReference type="ARBA" id="ARBA00022676"/>
    </source>
</evidence>
<dbReference type="AlphaFoldDB" id="Q5ND87"/>
<keyword evidence="2" id="KW-0808">Transferase</keyword>
<organism evidence="3">
    <name type="scientific">Yersinia sp. A125 KOH2</name>
    <dbReference type="NCBI Taxonomy" id="595656"/>
    <lineage>
        <taxon>Bacteria</taxon>
        <taxon>Pseudomonadati</taxon>
        <taxon>Pseudomonadota</taxon>
        <taxon>Gammaproteobacteria</taxon>
        <taxon>Enterobacterales</taxon>
        <taxon>Yersiniaceae</taxon>
        <taxon>Yersinia</taxon>
    </lineage>
</organism>
<dbReference type="GO" id="GO:0005975">
    <property type="term" value="P:carbohydrate metabolic process"/>
    <property type="evidence" value="ECO:0007669"/>
    <property type="project" value="InterPro"/>
</dbReference>
<dbReference type="PANTHER" id="PTHR11927">
    <property type="entry name" value="GALACTOSIDE 2-L-FUCOSYLTRANSFERASE"/>
    <property type="match status" value="1"/>
</dbReference>
<dbReference type="PANTHER" id="PTHR11927:SF9">
    <property type="entry name" value="L-FUCOSYLTRANSFERASE"/>
    <property type="match status" value="1"/>
</dbReference>
<evidence type="ECO:0000256" key="2">
    <source>
        <dbReference type="ARBA" id="ARBA00022679"/>
    </source>
</evidence>
<dbReference type="CAZy" id="GT11">
    <property type="family name" value="Glycosyltransferase Family 11"/>
</dbReference>
<dbReference type="EMBL" id="AJ871364">
    <property type="protein sequence ID" value="CAI39173.1"/>
    <property type="molecule type" value="Genomic_DNA"/>
</dbReference>
<protein>
    <submittedName>
        <fullName evidence="3">WbcH-like protein</fullName>
    </submittedName>
</protein>
<sequence>MFMKISVLVQGGLGNQLFQIAWANYLVRKYQYNVEINLQLLYSQSQHASINFSQLIGKVPLLSVSKEKLIMLDDRLSSKIIRKSLRILGVHSIPNILLHDYDALTDFEHCNKMANYRYQFGYFQFIEAAIFSRDIFLSNMRSIHGEFIKKCESEFFERHYVGIHIRRGDFIKSTDPLHLATGIDYIKKSIKKFNNRNFIVFSDDIGWCRDKLGESDGIVYFSGNSAIEDFIGLMCCKDFILSGSTFSWWAAILSLNENTRVVIPNSKAQFMSIEANTRIGWDFEVV</sequence>
<dbReference type="GO" id="GO:0008107">
    <property type="term" value="F:galactoside 2-alpha-L-fucosyltransferase activity"/>
    <property type="evidence" value="ECO:0007669"/>
    <property type="project" value="InterPro"/>
</dbReference>
<dbReference type="CDD" id="cd11301">
    <property type="entry name" value="Fut1_Fut2_like"/>
    <property type="match status" value="1"/>
</dbReference>
<name>Q5ND87_9GAMM</name>
<accession>Q5ND87</accession>
<dbReference type="GO" id="GO:0016020">
    <property type="term" value="C:membrane"/>
    <property type="evidence" value="ECO:0007669"/>
    <property type="project" value="InterPro"/>
</dbReference>
<keyword evidence="1" id="KW-0328">Glycosyltransferase</keyword>
<evidence type="ECO:0000313" key="3">
    <source>
        <dbReference type="EMBL" id="CAI39173.1"/>
    </source>
</evidence>
<reference evidence="3" key="1">
    <citation type="journal article" date="2009" name="Int. J. Food Microbiol.">
        <title>Characterisation of non-pathogenic Yersinia pseudotuberculosis-like strains isolated from food and environmental samples.</title>
        <authorList>
            <person name="Niskanen T."/>
            <person name="Laukkanen R."/>
            <person name="Murros A."/>
            <person name="Bjorkroth J."/>
            <person name="Skurnik M."/>
            <person name="Korkeala H."/>
            <person name="Fredriksson-Ahomaa M."/>
        </authorList>
    </citation>
    <scope>NUCLEOTIDE SEQUENCE</scope>
    <source>
        <strain evidence="3">A125 KOH2</strain>
    </source>
</reference>
<proteinExistence type="predicted"/>
<dbReference type="Pfam" id="PF01531">
    <property type="entry name" value="Glyco_transf_11"/>
    <property type="match status" value="1"/>
</dbReference>